<dbReference type="PANTHER" id="PTHR22911">
    <property type="entry name" value="ACYL-MALONYL CONDENSING ENZYME-RELATED"/>
    <property type="match status" value="1"/>
</dbReference>
<keyword evidence="4" id="KW-1185">Reference proteome</keyword>
<dbReference type="GO" id="GO:0016020">
    <property type="term" value="C:membrane"/>
    <property type="evidence" value="ECO:0007669"/>
    <property type="project" value="InterPro"/>
</dbReference>
<keyword evidence="1" id="KW-0812">Transmembrane</keyword>
<feature type="transmembrane region" description="Helical" evidence="1">
    <location>
        <begin position="291"/>
        <end position="310"/>
    </location>
</feature>
<feature type="domain" description="EamA" evidence="2">
    <location>
        <begin position="65"/>
        <end position="188"/>
    </location>
</feature>
<keyword evidence="1" id="KW-0472">Membrane</keyword>
<dbReference type="InterPro" id="IPR000620">
    <property type="entry name" value="EamA_dom"/>
</dbReference>
<evidence type="ECO:0000313" key="4">
    <source>
        <dbReference type="Proteomes" id="UP000008631"/>
    </source>
</evidence>
<evidence type="ECO:0000313" key="3">
    <source>
        <dbReference type="EMBL" id="ADV63850.1"/>
    </source>
</evidence>
<dbReference type="EMBL" id="CP002353">
    <property type="protein sequence ID" value="ADV63850.1"/>
    <property type="molecule type" value="Genomic_DNA"/>
</dbReference>
<dbReference type="RefSeq" id="WP_013566138.1">
    <property type="nucleotide sequence ID" value="NC_014962.1"/>
</dbReference>
<dbReference type="AlphaFoldDB" id="E8R597"/>
<feature type="transmembrane region" description="Helical" evidence="1">
    <location>
        <begin position="199"/>
        <end position="219"/>
    </location>
</feature>
<proteinExistence type="predicted"/>
<feature type="transmembrane region" description="Helical" evidence="1">
    <location>
        <begin position="67"/>
        <end position="86"/>
    </location>
</feature>
<feature type="transmembrane region" description="Helical" evidence="1">
    <location>
        <begin position="147"/>
        <end position="166"/>
    </location>
</feature>
<dbReference type="HOGENOM" id="CLU_033863_17_2_0"/>
<name>E8R597_ISOPI</name>
<sequence>MVNDGQDGAFQPCDRNAQLGQPIEPELELGPNVSNASAALATSREALQSADTVRFQADARALRTGRLMVVAAAVLWSISGVATKAIDLDPWTIAFFRGACAGLVLLPLVPRQGRVVRPAMLPMILCFGAMSGLYLAAIKATTAANAIFLQCSATFWLIPIGYVLLGEKPDPRALAGIGLAMAGVVTIVAASVVQGTGDLVGIALGIGSGVAYAGVVVSLRSFRGLDPLWLSSVNNLGGALVILAAVWLIQGPIAWPSPAMLVALTTFGVVQMAIPYVLFARGLRVVPAAEGALLALLEPILSPFWVFLFIGEQPDGFSLIGGACLLGGIVLRYLPLPRWSERRRGGVERIEPESRT</sequence>
<dbReference type="InterPro" id="IPR037185">
    <property type="entry name" value="EmrE-like"/>
</dbReference>
<dbReference type="KEGG" id="ipa:Isop_3288"/>
<dbReference type="eggNOG" id="COG0697">
    <property type="taxonomic scope" value="Bacteria"/>
</dbReference>
<feature type="transmembrane region" description="Helical" evidence="1">
    <location>
        <begin position="92"/>
        <end position="109"/>
    </location>
</feature>
<feature type="transmembrane region" description="Helical" evidence="1">
    <location>
        <begin position="173"/>
        <end position="193"/>
    </location>
</feature>
<organism evidence="3 4">
    <name type="scientific">Isosphaera pallida (strain ATCC 43644 / DSM 9630 / IS1B)</name>
    <dbReference type="NCBI Taxonomy" id="575540"/>
    <lineage>
        <taxon>Bacteria</taxon>
        <taxon>Pseudomonadati</taxon>
        <taxon>Planctomycetota</taxon>
        <taxon>Planctomycetia</taxon>
        <taxon>Isosphaerales</taxon>
        <taxon>Isosphaeraceae</taxon>
        <taxon>Isosphaera</taxon>
    </lineage>
</organism>
<dbReference type="InParanoid" id="E8R597"/>
<feature type="transmembrane region" description="Helical" evidence="1">
    <location>
        <begin position="121"/>
        <end position="141"/>
    </location>
</feature>
<dbReference type="Pfam" id="PF00892">
    <property type="entry name" value="EamA"/>
    <property type="match status" value="2"/>
</dbReference>
<feature type="domain" description="EamA" evidence="2">
    <location>
        <begin position="200"/>
        <end position="331"/>
    </location>
</feature>
<accession>E8R597</accession>
<dbReference type="Proteomes" id="UP000008631">
    <property type="component" value="Chromosome"/>
</dbReference>
<dbReference type="PANTHER" id="PTHR22911:SF79">
    <property type="entry name" value="MOBA-LIKE NTP TRANSFERASE DOMAIN-CONTAINING PROTEIN"/>
    <property type="match status" value="1"/>
</dbReference>
<reference key="1">
    <citation type="submission" date="2010-11" db="EMBL/GenBank/DDBJ databases">
        <title>The complete sequence of chromosome of Isophaera pallida ATCC 43644.</title>
        <authorList>
            <consortium name="US DOE Joint Genome Institute (JGI-PGF)"/>
            <person name="Lucas S."/>
            <person name="Copeland A."/>
            <person name="Lapidus A."/>
            <person name="Bruce D."/>
            <person name="Goodwin L."/>
            <person name="Pitluck S."/>
            <person name="Kyrpides N."/>
            <person name="Mavromatis K."/>
            <person name="Pagani I."/>
            <person name="Ivanova N."/>
            <person name="Saunders E."/>
            <person name="Brettin T."/>
            <person name="Detter J.C."/>
            <person name="Han C."/>
            <person name="Tapia R."/>
            <person name="Land M."/>
            <person name="Hauser L."/>
            <person name="Markowitz V."/>
            <person name="Cheng J.-F."/>
            <person name="Hugenholtz P."/>
            <person name="Woyke T."/>
            <person name="Wu D."/>
            <person name="Eisen J.A."/>
        </authorList>
    </citation>
    <scope>NUCLEOTIDE SEQUENCE</scope>
    <source>
        <strain>ATCC 43644</strain>
    </source>
</reference>
<feature type="transmembrane region" description="Helical" evidence="1">
    <location>
        <begin position="316"/>
        <end position="334"/>
    </location>
</feature>
<evidence type="ECO:0000259" key="2">
    <source>
        <dbReference type="Pfam" id="PF00892"/>
    </source>
</evidence>
<feature type="transmembrane region" description="Helical" evidence="1">
    <location>
        <begin position="255"/>
        <end position="279"/>
    </location>
</feature>
<evidence type="ECO:0000256" key="1">
    <source>
        <dbReference type="SAM" id="Phobius"/>
    </source>
</evidence>
<feature type="transmembrane region" description="Helical" evidence="1">
    <location>
        <begin position="228"/>
        <end position="249"/>
    </location>
</feature>
<protein>
    <recommendedName>
        <fullName evidence="2">EamA domain-containing protein</fullName>
    </recommendedName>
</protein>
<keyword evidence="1" id="KW-1133">Transmembrane helix</keyword>
<dbReference type="SUPFAM" id="SSF103481">
    <property type="entry name" value="Multidrug resistance efflux transporter EmrE"/>
    <property type="match status" value="2"/>
</dbReference>
<gene>
    <name evidence="3" type="ordered locus">Isop_3288</name>
</gene>
<reference evidence="3 4" key="2">
    <citation type="journal article" date="2011" name="Stand. Genomic Sci.">
        <title>Complete genome sequence of Isosphaera pallida type strain (IS1B).</title>
        <authorList>
            <consortium name="US DOE Joint Genome Institute (JGI-PGF)"/>
            <person name="Goker M."/>
            <person name="Cleland D."/>
            <person name="Saunders E."/>
            <person name="Lapidus A."/>
            <person name="Nolan M."/>
            <person name="Lucas S."/>
            <person name="Hammon N."/>
            <person name="Deshpande S."/>
            <person name="Cheng J.F."/>
            <person name="Tapia R."/>
            <person name="Han C."/>
            <person name="Goodwin L."/>
            <person name="Pitluck S."/>
            <person name="Liolios K."/>
            <person name="Pagani I."/>
            <person name="Ivanova N."/>
            <person name="Mavromatis K."/>
            <person name="Pati A."/>
            <person name="Chen A."/>
            <person name="Palaniappan K."/>
            <person name="Land M."/>
            <person name="Hauser L."/>
            <person name="Chang Y.J."/>
            <person name="Jeffries C.D."/>
            <person name="Detter J.C."/>
            <person name="Beck B."/>
            <person name="Woyke T."/>
            <person name="Bristow J."/>
            <person name="Eisen J.A."/>
            <person name="Markowitz V."/>
            <person name="Hugenholtz P."/>
            <person name="Kyrpides N.C."/>
            <person name="Klenk H.P."/>
        </authorList>
    </citation>
    <scope>NUCLEOTIDE SEQUENCE [LARGE SCALE GENOMIC DNA]</scope>
    <source>
        <strain evidence="4">ATCC 43644 / DSM 9630 / IS1B</strain>
    </source>
</reference>